<evidence type="ECO:0000256" key="9">
    <source>
        <dbReference type="SAM" id="Phobius"/>
    </source>
</evidence>
<accession>A0ABP3VPV8</accession>
<feature type="transmembrane region" description="Helical" evidence="9">
    <location>
        <begin position="290"/>
        <end position="309"/>
    </location>
</feature>
<comment type="subcellular location">
    <subcellularLocation>
        <location evidence="1">Cell membrane</location>
        <topology evidence="1">Multi-pass membrane protein</topology>
    </subcellularLocation>
</comment>
<comment type="similarity">
    <text evidence="2">Belongs to the autoinducer-2 exporter (AI-2E) (TC 2.A.86) family.</text>
</comment>
<dbReference type="PANTHER" id="PTHR21716">
    <property type="entry name" value="TRANSMEMBRANE PROTEIN"/>
    <property type="match status" value="1"/>
</dbReference>
<feature type="transmembrane region" description="Helical" evidence="9">
    <location>
        <begin position="261"/>
        <end position="283"/>
    </location>
</feature>
<dbReference type="RefSeq" id="WP_141286854.1">
    <property type="nucleotide sequence ID" value="NZ_BAAAEW010000042.1"/>
</dbReference>
<evidence type="ECO:0000313" key="10">
    <source>
        <dbReference type="EMBL" id="GAA0764609.1"/>
    </source>
</evidence>
<dbReference type="EMBL" id="BAAAEW010000042">
    <property type="protein sequence ID" value="GAA0764609.1"/>
    <property type="molecule type" value="Genomic_DNA"/>
</dbReference>
<name>A0ABP3VPV8_9BURK</name>
<dbReference type="InterPro" id="IPR002549">
    <property type="entry name" value="AI-2E-like"/>
</dbReference>
<gene>
    <name evidence="10" type="ORF">GCM10009107_50950</name>
</gene>
<feature type="transmembrane region" description="Helical" evidence="9">
    <location>
        <begin position="229"/>
        <end position="249"/>
    </location>
</feature>
<feature type="region of interest" description="Disordered" evidence="8">
    <location>
        <begin position="138"/>
        <end position="158"/>
    </location>
</feature>
<evidence type="ECO:0000313" key="11">
    <source>
        <dbReference type="Proteomes" id="UP001500279"/>
    </source>
</evidence>
<protein>
    <submittedName>
        <fullName evidence="10">AI-2E family transporter</fullName>
    </submittedName>
</protein>
<keyword evidence="3" id="KW-0813">Transport</keyword>
<keyword evidence="11" id="KW-1185">Reference proteome</keyword>
<evidence type="ECO:0000256" key="2">
    <source>
        <dbReference type="ARBA" id="ARBA00009773"/>
    </source>
</evidence>
<feature type="transmembrane region" description="Helical" evidence="9">
    <location>
        <begin position="38"/>
        <end position="56"/>
    </location>
</feature>
<evidence type="ECO:0000256" key="1">
    <source>
        <dbReference type="ARBA" id="ARBA00004651"/>
    </source>
</evidence>
<keyword evidence="5 9" id="KW-0812">Transmembrane</keyword>
<reference evidence="11" key="1">
    <citation type="journal article" date="2019" name="Int. J. Syst. Evol. Microbiol.">
        <title>The Global Catalogue of Microorganisms (GCM) 10K type strain sequencing project: providing services to taxonomists for standard genome sequencing and annotation.</title>
        <authorList>
            <consortium name="The Broad Institute Genomics Platform"/>
            <consortium name="The Broad Institute Genome Sequencing Center for Infectious Disease"/>
            <person name="Wu L."/>
            <person name="Ma J."/>
        </authorList>
    </citation>
    <scope>NUCLEOTIDE SEQUENCE [LARGE SCALE GENOMIC DNA]</scope>
    <source>
        <strain evidence="11">JCM 15503</strain>
    </source>
</reference>
<organism evidence="10 11">
    <name type="scientific">Ideonella azotifigens</name>
    <dbReference type="NCBI Taxonomy" id="513160"/>
    <lineage>
        <taxon>Bacteria</taxon>
        <taxon>Pseudomonadati</taxon>
        <taxon>Pseudomonadota</taxon>
        <taxon>Betaproteobacteria</taxon>
        <taxon>Burkholderiales</taxon>
        <taxon>Sphaerotilaceae</taxon>
        <taxon>Ideonella</taxon>
    </lineage>
</organism>
<dbReference type="Proteomes" id="UP001500279">
    <property type="component" value="Unassembled WGS sequence"/>
</dbReference>
<evidence type="ECO:0000256" key="4">
    <source>
        <dbReference type="ARBA" id="ARBA00022475"/>
    </source>
</evidence>
<evidence type="ECO:0000256" key="7">
    <source>
        <dbReference type="ARBA" id="ARBA00023136"/>
    </source>
</evidence>
<dbReference type="Pfam" id="PF01594">
    <property type="entry name" value="AI-2E_transport"/>
    <property type="match status" value="1"/>
</dbReference>
<keyword evidence="7 9" id="KW-0472">Membrane</keyword>
<evidence type="ECO:0000256" key="3">
    <source>
        <dbReference type="ARBA" id="ARBA00022448"/>
    </source>
</evidence>
<dbReference type="PANTHER" id="PTHR21716:SF53">
    <property type="entry name" value="PERMEASE PERM-RELATED"/>
    <property type="match status" value="1"/>
</dbReference>
<feature type="transmembrane region" description="Helical" evidence="9">
    <location>
        <begin position="170"/>
        <end position="190"/>
    </location>
</feature>
<keyword evidence="6 9" id="KW-1133">Transmembrane helix</keyword>
<feature type="transmembrane region" description="Helical" evidence="9">
    <location>
        <begin position="68"/>
        <end position="89"/>
    </location>
</feature>
<proteinExistence type="inferred from homology"/>
<feature type="transmembrane region" description="Helical" evidence="9">
    <location>
        <begin position="329"/>
        <end position="354"/>
    </location>
</feature>
<evidence type="ECO:0000256" key="8">
    <source>
        <dbReference type="SAM" id="MobiDB-lite"/>
    </source>
</evidence>
<evidence type="ECO:0000256" key="6">
    <source>
        <dbReference type="ARBA" id="ARBA00022989"/>
    </source>
</evidence>
<sequence>MSHPAAATPRVVPPVLQTAVVILALAAALALLHFGRAILVPVTLAVVLSFAVTPWVRTLRRWRLGPRSAVFAAVASVVLVVSWLLLLMGTHALHMAERLPAYQATLSANLDALRSGALLPQQKTWDAADALLDAQQADSGTGQPFQASAGGPAAPPTSTPLRRLQQLLSWLWGPLVSAAVVGIVMVFVLLERESLRDRFIRLIGQADLRVTTAAIDDATERLSRYLARLFVVNLGVGGAVWVALSLIGLPDAFLAAASTVVLRFVPFAGVPLAALLAMGLALGASAGWHLVLMTGAAFAAVQLITSQFIEPRLYGRATGLSPLSIVLATLFWGLLWGPVGVLISTPLTLCLAVAGRHASSLGFLDILLGNGPALTMAQKFYQRALSGDSDEIIGDAKGFMKRRTLAVYCDAVLMPAMQLGGRDFEAGAISLRQQAKIRSAVVDVVEALDGARREPGLAGSRPRPEAEVEGLSSGLLLRHKRLARQRARTLGAPGPASAAARVVVCVGMGLPGDELATELLVRILRHLGLDAYHLTASDLHSLQTAQPPASAIGTVCIVSMAARGEHAPGDALCERLGAVAPEAARFALLLPGPEAESLGNALRESVDSMGHAFERIAGEVLAHSVGGVAPLAAPQTHLHM</sequence>
<comment type="caution">
    <text evidence="10">The sequence shown here is derived from an EMBL/GenBank/DDBJ whole genome shotgun (WGS) entry which is preliminary data.</text>
</comment>
<feature type="transmembrane region" description="Helical" evidence="9">
    <location>
        <begin position="12"/>
        <end position="32"/>
    </location>
</feature>
<evidence type="ECO:0000256" key="5">
    <source>
        <dbReference type="ARBA" id="ARBA00022692"/>
    </source>
</evidence>
<keyword evidence="4" id="KW-1003">Cell membrane</keyword>